<dbReference type="PROSITE" id="PS01124">
    <property type="entry name" value="HTH_ARAC_FAMILY_2"/>
    <property type="match status" value="1"/>
</dbReference>
<dbReference type="SUPFAM" id="SSF46689">
    <property type="entry name" value="Homeodomain-like"/>
    <property type="match status" value="2"/>
</dbReference>
<dbReference type="GO" id="GO:0003700">
    <property type="term" value="F:DNA-binding transcription factor activity"/>
    <property type="evidence" value="ECO:0007669"/>
    <property type="project" value="InterPro"/>
</dbReference>
<feature type="region of interest" description="Disordered" evidence="3">
    <location>
        <begin position="298"/>
        <end position="326"/>
    </location>
</feature>
<sequence>MREIGVIASDGIQVMSMAALTAFDMANSELGEPDYRIRFMSASGGEVPSSFGFPVVTEPLSRRMPDTVIVVGQVVRRPPEPAVLDYLRRARQEARRVASICNGAFVLAASGLLDGRLATTHWARAQALKEEFPAIRVTDQRIYTEDDGIWTSAGMSAGIDLVLALIEQDHGPQLAGAVARRMVLYHRRPAGQTQHSALLDIAPRSDRVQRVLAYARENLSQPLSVEDLAEVARLSPRQFSRVFREETGMSPARAVERLRLEAAKTMMETGRHPLDVIARDSGFADRDRMRRAFVRVHGHTPRAMAQQDAPAGSGPGRDVEGATGAR</sequence>
<evidence type="ECO:0000256" key="3">
    <source>
        <dbReference type="SAM" id="MobiDB-lite"/>
    </source>
</evidence>
<dbReference type="OrthoDB" id="186587at2"/>
<dbReference type="SMART" id="SM00342">
    <property type="entry name" value="HTH_ARAC"/>
    <property type="match status" value="1"/>
</dbReference>
<dbReference type="InterPro" id="IPR052158">
    <property type="entry name" value="INH-QAR"/>
</dbReference>
<dbReference type="PANTHER" id="PTHR43130:SF3">
    <property type="entry name" value="HTH-TYPE TRANSCRIPTIONAL REGULATOR RV1931C"/>
    <property type="match status" value="1"/>
</dbReference>
<dbReference type="Pfam" id="PF12833">
    <property type="entry name" value="HTH_18"/>
    <property type="match status" value="1"/>
</dbReference>
<evidence type="ECO:0000313" key="6">
    <source>
        <dbReference type="Proteomes" id="UP000305888"/>
    </source>
</evidence>
<name>A0A5B8FU14_9RHOB</name>
<dbReference type="InterPro" id="IPR018060">
    <property type="entry name" value="HTH_AraC"/>
</dbReference>
<accession>A0A5B8FU14</accession>
<dbReference type="Gene3D" id="1.10.10.60">
    <property type="entry name" value="Homeodomain-like"/>
    <property type="match status" value="1"/>
</dbReference>
<protein>
    <submittedName>
        <fullName evidence="5">GlxA family transcriptional regulator</fullName>
    </submittedName>
</protein>
<dbReference type="EMBL" id="CP040818">
    <property type="protein sequence ID" value="QDL90744.1"/>
    <property type="molecule type" value="Genomic_DNA"/>
</dbReference>
<keyword evidence="1" id="KW-0805">Transcription regulation</keyword>
<dbReference type="RefSeq" id="WP_138576526.1">
    <property type="nucleotide sequence ID" value="NZ_CP040818.1"/>
</dbReference>
<evidence type="ECO:0000256" key="1">
    <source>
        <dbReference type="ARBA" id="ARBA00023015"/>
    </source>
</evidence>
<keyword evidence="6" id="KW-1185">Reference proteome</keyword>
<keyword evidence="2" id="KW-0804">Transcription</keyword>
<proteinExistence type="predicted"/>
<organism evidence="5 6">
    <name type="scientific">Paroceanicella profunda</name>
    <dbReference type="NCBI Taxonomy" id="2579971"/>
    <lineage>
        <taxon>Bacteria</taxon>
        <taxon>Pseudomonadati</taxon>
        <taxon>Pseudomonadota</taxon>
        <taxon>Alphaproteobacteria</taxon>
        <taxon>Rhodobacterales</taxon>
        <taxon>Paracoccaceae</taxon>
        <taxon>Paroceanicella</taxon>
    </lineage>
</organism>
<evidence type="ECO:0000256" key="2">
    <source>
        <dbReference type="ARBA" id="ARBA00023163"/>
    </source>
</evidence>
<dbReference type="Pfam" id="PF01965">
    <property type="entry name" value="DJ-1_PfpI"/>
    <property type="match status" value="1"/>
</dbReference>
<dbReference type="PANTHER" id="PTHR43130">
    <property type="entry name" value="ARAC-FAMILY TRANSCRIPTIONAL REGULATOR"/>
    <property type="match status" value="1"/>
</dbReference>
<dbReference type="KEGG" id="ppru:FDP22_02430"/>
<dbReference type="GO" id="GO:0043565">
    <property type="term" value="F:sequence-specific DNA binding"/>
    <property type="evidence" value="ECO:0007669"/>
    <property type="project" value="InterPro"/>
</dbReference>
<gene>
    <name evidence="5" type="ORF">FDP22_02430</name>
</gene>
<dbReference type="AlphaFoldDB" id="A0A5B8FU14"/>
<evidence type="ECO:0000259" key="4">
    <source>
        <dbReference type="PROSITE" id="PS01124"/>
    </source>
</evidence>
<evidence type="ECO:0000313" key="5">
    <source>
        <dbReference type="EMBL" id="QDL90744.1"/>
    </source>
</evidence>
<dbReference type="Proteomes" id="UP000305888">
    <property type="component" value="Chromosome"/>
</dbReference>
<dbReference type="InterPro" id="IPR009057">
    <property type="entry name" value="Homeodomain-like_sf"/>
</dbReference>
<dbReference type="Gene3D" id="3.40.50.880">
    <property type="match status" value="1"/>
</dbReference>
<dbReference type="InterPro" id="IPR029062">
    <property type="entry name" value="Class_I_gatase-like"/>
</dbReference>
<reference evidence="5 6" key="1">
    <citation type="submission" date="2019-06" db="EMBL/GenBank/DDBJ databases">
        <title>Genome sequence of Rhodobacteraceae bacterium D4M1.</title>
        <authorList>
            <person name="Cao J."/>
        </authorList>
    </citation>
    <scope>NUCLEOTIDE SEQUENCE [LARGE SCALE GENOMIC DNA]</scope>
    <source>
        <strain evidence="5 6">D4M1</strain>
    </source>
</reference>
<feature type="domain" description="HTH araC/xylS-type" evidence="4">
    <location>
        <begin position="209"/>
        <end position="307"/>
    </location>
</feature>
<dbReference type="InterPro" id="IPR002818">
    <property type="entry name" value="DJ-1/PfpI"/>
</dbReference>
<dbReference type="SUPFAM" id="SSF52317">
    <property type="entry name" value="Class I glutamine amidotransferase-like"/>
    <property type="match status" value="1"/>
</dbReference>
<dbReference type="CDD" id="cd03137">
    <property type="entry name" value="GATase1_AraC_1"/>
    <property type="match status" value="1"/>
</dbReference>